<dbReference type="PANTHER" id="PTHR22933:SF42">
    <property type="entry name" value="FI18455P1-RELATED"/>
    <property type="match status" value="1"/>
</dbReference>
<feature type="compositionally biased region" description="Polar residues" evidence="1">
    <location>
        <begin position="1111"/>
        <end position="1125"/>
    </location>
</feature>
<feature type="region of interest" description="Disordered" evidence="1">
    <location>
        <begin position="423"/>
        <end position="529"/>
    </location>
</feature>
<dbReference type="InterPro" id="IPR002557">
    <property type="entry name" value="Chitin-bd_dom"/>
</dbReference>
<feature type="region of interest" description="Disordered" evidence="1">
    <location>
        <begin position="1791"/>
        <end position="1812"/>
    </location>
</feature>
<dbReference type="Pfam" id="PF01607">
    <property type="entry name" value="CBM_14"/>
    <property type="match status" value="1"/>
</dbReference>
<dbReference type="GO" id="GO:0008061">
    <property type="term" value="F:chitin binding"/>
    <property type="evidence" value="ECO:0007669"/>
    <property type="project" value="InterPro"/>
</dbReference>
<evidence type="ECO:0000259" key="2">
    <source>
        <dbReference type="PROSITE" id="PS50940"/>
    </source>
</evidence>
<reference evidence="3 4" key="1">
    <citation type="submission" date="2020-02" db="EMBL/GenBank/DDBJ databases">
        <authorList>
            <person name="Ferguson B K."/>
        </authorList>
    </citation>
    <scope>NUCLEOTIDE SEQUENCE [LARGE SCALE GENOMIC DNA]</scope>
</reference>
<feature type="compositionally biased region" description="Polar residues" evidence="1">
    <location>
        <begin position="623"/>
        <end position="645"/>
    </location>
</feature>
<evidence type="ECO:0000256" key="1">
    <source>
        <dbReference type="SAM" id="MobiDB-lite"/>
    </source>
</evidence>
<feature type="compositionally biased region" description="Polar residues" evidence="1">
    <location>
        <begin position="1372"/>
        <end position="1384"/>
    </location>
</feature>
<feature type="compositionally biased region" description="Basic and acidic residues" evidence="1">
    <location>
        <begin position="1801"/>
        <end position="1810"/>
    </location>
</feature>
<organism evidence="3 4">
    <name type="scientific">Trichogramma brassicae</name>
    <dbReference type="NCBI Taxonomy" id="86971"/>
    <lineage>
        <taxon>Eukaryota</taxon>
        <taxon>Metazoa</taxon>
        <taxon>Ecdysozoa</taxon>
        <taxon>Arthropoda</taxon>
        <taxon>Hexapoda</taxon>
        <taxon>Insecta</taxon>
        <taxon>Pterygota</taxon>
        <taxon>Neoptera</taxon>
        <taxon>Endopterygota</taxon>
        <taxon>Hymenoptera</taxon>
        <taxon>Apocrita</taxon>
        <taxon>Proctotrupomorpha</taxon>
        <taxon>Chalcidoidea</taxon>
        <taxon>Trichogrammatidae</taxon>
        <taxon>Trichogramma</taxon>
    </lineage>
</organism>
<dbReference type="EMBL" id="CADCXV010000983">
    <property type="protein sequence ID" value="CAB0039833.1"/>
    <property type="molecule type" value="Genomic_DNA"/>
</dbReference>
<dbReference type="GO" id="GO:0005576">
    <property type="term" value="C:extracellular region"/>
    <property type="evidence" value="ECO:0007669"/>
    <property type="project" value="InterPro"/>
</dbReference>
<feature type="region of interest" description="Disordered" evidence="1">
    <location>
        <begin position="1745"/>
        <end position="1770"/>
    </location>
</feature>
<accession>A0A6H5INK1</accession>
<dbReference type="Gene3D" id="2.170.140.10">
    <property type="entry name" value="Chitin binding domain"/>
    <property type="match status" value="1"/>
</dbReference>
<feature type="compositionally biased region" description="Low complexity" evidence="1">
    <location>
        <begin position="646"/>
        <end position="668"/>
    </location>
</feature>
<evidence type="ECO:0000313" key="3">
    <source>
        <dbReference type="EMBL" id="CAB0039833.1"/>
    </source>
</evidence>
<dbReference type="SUPFAM" id="SSF57625">
    <property type="entry name" value="Invertebrate chitin-binding proteins"/>
    <property type="match status" value="1"/>
</dbReference>
<dbReference type="SMART" id="SM00494">
    <property type="entry name" value="ChtBD2"/>
    <property type="match status" value="1"/>
</dbReference>
<sequence>MKVEIFIERLKRDIYIHVMHRVYGAWRARCASSGRDTLCYTCYTCGGTFMCSKMSRATRIHYTSGRTATATAAAAAAATVEFIHFSRLRIALKKIIFREKKGFLASKESQLMLDQLSTTALAVYFMVWDGKTLCRATQREVVHSTRDRERARAAAKCNSLAPHELQQQQQDKKKLSKTWARCWKRIRGTRIACKSIPCIYISSVNRNANCKEYRAARRRRSIPILKSNQLRTHSVVNKYTWKQRVMLDYYCCRCLRKPRENTCNHERAEQWADKNSSNDEERSRLPELLTELDVASEEASVEDVKALSKLVKRLASDKNGEYLKIQEITGQPGVDYPALTTIPATTFSCRGQRGGYYADLETNCQVFHICDNGRKISFLCPNGTIFQQSQLICDWWFKVDCARSAELYEQSSEYLAEEERKRVEKKKMTSEFHRTNNDDNYHQNVDYDGRQNGRSNPFGQSASQNQLSNDKNVKSNQNHNDVYEKQASKSGSQIQYPNHRYDESTIPRPKEDYRKAQSNRQLNQLYSNDGKNVQSVKFYNHQGKSNQEDVYYGSAANVNAQREDKQAVKSNKPRTFTRQNFNAGVQKVTPVYTEATTFRTSTASPIREFQHLAESAAFVSSRNNGKFRPPNSNQYNSFFTSSNKATTSTPQTNNQQSTATTTGNTLTSPQNLVRSRVTIPPFPGPTYAPIYKPRTTTPSNDEAQQSTTLRSYTNTEYFRQNNQDQGTTYRNSESTTNYPDVATTYSPFNFAKNFGEKYTNPPPTDDSGERYTTYAPMTQRPVYVRKETTSKPETITTNYDSGEFTTQYTDNYSGSFTTARPVYRENTAFGAVNDIQADDTARYTPSKFVNNPQNQVAASTERSYNNSTVPRRTPSPYDTSITYQHGKELSTLGPYVPFTKSYAFTTSTTPRPSFQQNFNQLTRNLPVGAKAENYVSSDYGKSGNRATYLPERTTPSPYANEKSNFDNRPVQEREHALNMLKSLQGLEGTVPNLNLNNINNTSYNFEPKASAGPSTLHSLALYFANNDEDYNTEGPTDSVINFQYFETTPNPIEKKNTSVIDLPTSILTQHTISSYIELFNLNNALENNITGDTSYDMSDDENFADEDSSDLDIQQSEGPLNGVKKSNNTKLRELAQVFTQALSAYLQDPDTFKRVLTEIRPTEPQNIENEITTDIPTTTEDYPSVTKEKDEVLDFSDDINGIRRRRPITTTTVVPETTKNDSNETTYQPYYTPDYFARTTPYPDESLNEAQSSYTQPKSDNRFSYGGNAVFDSKKINYKSNDYNNGKDYSSYLPNEQSRYGGFQNNSATTYSPYGKNVKPSNSTPIGDNYVASSTPATYEIAPPQNFVPSQSSIDTNLKLSDVLTPPAFSTSYSVSSTANTAPISTTTKTKSVNTGTSGSNVTPVYKRPQETTTSSTTTTTTTTTSTTTKEPFRIRYYDPTTVKPRKAESLVTASSSNTNFKNSFNSVDSNERKNEKSASNQKQTNNENNFNKNNHNNQNNHLWTSSPTVTQLWETTVFIDPDHINRGLDSGEPRISQPSSNIDFRSTTVAPRDELFANDASNSVTPQNFANDQSTPWQWAPNNNDSPTAFTLLPNINFAGNDNTATPTPTYTTRSSITTTITSSITATNAVPPTSPDVPTRISIFNITENEIQMAHNMFGSLNESSSNTLMKVMKQADNNATVRQLVLLLISHCNGPQNKTMEEEKEEVLNALLKLPVNEFTSEESRELIKGISKLHLPLGKDAKSPSTIAATTSAPITSTTPGEPVVTTYRSRSGRKFKASTVKSNSSYAKVASNNNPRSDRKAKSTEEGTISDSRALDLLRSLYTIAAKWGSQCQQQQRQSLSYTYFLYMINLVEDNNNKCTRMIVYEKTAGCRVCESSFFCLDDDDAGHQSNILWHRSRTRSLCLMFNGRSRFQKTKKQMSFAMYREAHTTRQKRFTRRRMKM</sequence>
<feature type="compositionally biased region" description="Acidic residues" evidence="1">
    <location>
        <begin position="1097"/>
        <end position="1110"/>
    </location>
</feature>
<dbReference type="OrthoDB" id="10052888at2759"/>
<feature type="compositionally biased region" description="Polar residues" evidence="1">
    <location>
        <begin position="1248"/>
        <end position="1258"/>
    </location>
</feature>
<feature type="region of interest" description="Disordered" evidence="1">
    <location>
        <begin position="623"/>
        <end position="740"/>
    </location>
</feature>
<name>A0A6H5INK1_9HYME</name>
<gene>
    <name evidence="3" type="ORF">TBRA_LOCUS11571</name>
</gene>
<feature type="region of interest" description="Disordered" evidence="1">
    <location>
        <begin position="945"/>
        <end position="965"/>
    </location>
</feature>
<dbReference type="InterPro" id="IPR036508">
    <property type="entry name" value="Chitin-bd_dom_sf"/>
</dbReference>
<feature type="region of interest" description="Disordered" evidence="1">
    <location>
        <begin position="1210"/>
        <end position="1261"/>
    </location>
</feature>
<dbReference type="PROSITE" id="PS50940">
    <property type="entry name" value="CHIT_BIND_II"/>
    <property type="match status" value="1"/>
</dbReference>
<feature type="compositionally biased region" description="Basic and acidic residues" evidence="1">
    <location>
        <begin position="499"/>
        <end position="515"/>
    </location>
</feature>
<feature type="compositionally biased region" description="Low complexity" evidence="1">
    <location>
        <begin position="1412"/>
        <end position="1429"/>
    </location>
</feature>
<feature type="compositionally biased region" description="Low complexity" evidence="1">
    <location>
        <begin position="1747"/>
        <end position="1764"/>
    </location>
</feature>
<feature type="domain" description="Chitin-binding type-2" evidence="2">
    <location>
        <begin position="346"/>
        <end position="403"/>
    </location>
</feature>
<feature type="region of interest" description="Disordered" evidence="1">
    <location>
        <begin position="854"/>
        <end position="878"/>
    </location>
</feature>
<feature type="compositionally biased region" description="Low complexity" evidence="1">
    <location>
        <begin position="1385"/>
        <end position="1401"/>
    </location>
</feature>
<feature type="compositionally biased region" description="Low complexity" evidence="1">
    <location>
        <begin position="1481"/>
        <end position="1501"/>
    </location>
</feature>
<dbReference type="PANTHER" id="PTHR22933">
    <property type="entry name" value="FI18007P1-RELATED"/>
    <property type="match status" value="1"/>
</dbReference>
<feature type="compositionally biased region" description="Polar residues" evidence="1">
    <location>
        <begin position="516"/>
        <end position="529"/>
    </location>
</feature>
<evidence type="ECO:0000313" key="4">
    <source>
        <dbReference type="Proteomes" id="UP000479190"/>
    </source>
</evidence>
<proteinExistence type="predicted"/>
<keyword evidence="4" id="KW-1185">Reference proteome</keyword>
<feature type="compositionally biased region" description="Basic and acidic residues" evidence="1">
    <location>
        <begin position="423"/>
        <end position="451"/>
    </location>
</feature>
<protein>
    <recommendedName>
        <fullName evidence="2">Chitin-binding type-2 domain-containing protein</fullName>
    </recommendedName>
</protein>
<feature type="compositionally biased region" description="Polar residues" evidence="1">
    <location>
        <begin position="694"/>
        <end position="740"/>
    </location>
</feature>
<dbReference type="Proteomes" id="UP000479190">
    <property type="component" value="Unassembled WGS sequence"/>
</dbReference>
<feature type="region of interest" description="Disordered" evidence="1">
    <location>
        <begin position="1372"/>
        <end position="1504"/>
    </location>
</feature>
<feature type="compositionally biased region" description="Polar residues" evidence="1">
    <location>
        <begin position="1791"/>
        <end position="1800"/>
    </location>
</feature>
<feature type="compositionally biased region" description="Polar residues" evidence="1">
    <location>
        <begin position="452"/>
        <end position="480"/>
    </location>
</feature>
<feature type="compositionally biased region" description="Low complexity" evidence="1">
    <location>
        <begin position="1455"/>
        <end position="1467"/>
    </location>
</feature>
<dbReference type="InterPro" id="IPR052976">
    <property type="entry name" value="Scoloptoxin-like"/>
</dbReference>
<feature type="region of interest" description="Disordered" evidence="1">
    <location>
        <begin position="1097"/>
        <end position="1125"/>
    </location>
</feature>